<dbReference type="GO" id="GO:0005737">
    <property type="term" value="C:cytoplasm"/>
    <property type="evidence" value="ECO:0007669"/>
    <property type="project" value="TreeGrafter"/>
</dbReference>
<evidence type="ECO:0000259" key="5">
    <source>
        <dbReference type="Pfam" id="PF00884"/>
    </source>
</evidence>
<dbReference type="PANTHER" id="PTHR45953">
    <property type="entry name" value="IDURONATE 2-SULFATASE"/>
    <property type="match status" value="1"/>
</dbReference>
<accession>A0A2T2Y6D1</accession>
<evidence type="ECO:0000256" key="4">
    <source>
        <dbReference type="SAM" id="SignalP"/>
    </source>
</evidence>
<keyword evidence="4" id="KW-0732">Signal</keyword>
<feature type="chain" id="PRO_5015753463" evidence="4">
    <location>
        <begin position="20"/>
        <end position="539"/>
    </location>
</feature>
<dbReference type="Proteomes" id="UP000240892">
    <property type="component" value="Unassembled WGS sequence"/>
</dbReference>
<evidence type="ECO:0000313" key="7">
    <source>
        <dbReference type="Proteomes" id="UP000240892"/>
    </source>
</evidence>
<dbReference type="PROSITE" id="PS00523">
    <property type="entry name" value="SULFATASE_1"/>
    <property type="match status" value="1"/>
</dbReference>
<dbReference type="GO" id="GO:0008484">
    <property type="term" value="F:sulfuric ester hydrolase activity"/>
    <property type="evidence" value="ECO:0007669"/>
    <property type="project" value="TreeGrafter"/>
</dbReference>
<gene>
    <name evidence="6" type="ORF">C8256_02725</name>
</gene>
<keyword evidence="2" id="KW-0479">Metal-binding</keyword>
<comment type="similarity">
    <text evidence="1">Belongs to the sulfatase family.</text>
</comment>
<feature type="signal peptide" evidence="4">
    <location>
        <begin position="1"/>
        <end position="19"/>
    </location>
</feature>
<evidence type="ECO:0000313" key="6">
    <source>
        <dbReference type="EMBL" id="PSR48079.1"/>
    </source>
</evidence>
<dbReference type="Gene3D" id="3.40.720.10">
    <property type="entry name" value="Alkaline Phosphatase, subunit A"/>
    <property type="match status" value="1"/>
</dbReference>
<name>A0A2T2Y6D1_9ENTR</name>
<dbReference type="SUPFAM" id="SSF53649">
    <property type="entry name" value="Alkaline phosphatase-like"/>
    <property type="match status" value="1"/>
</dbReference>
<dbReference type="InterPro" id="IPR024607">
    <property type="entry name" value="Sulfatase_CS"/>
</dbReference>
<dbReference type="InterPro" id="IPR017850">
    <property type="entry name" value="Alkaline_phosphatase_core_sf"/>
</dbReference>
<dbReference type="Pfam" id="PF00884">
    <property type="entry name" value="Sulfatase"/>
    <property type="match status" value="1"/>
</dbReference>
<dbReference type="GO" id="GO:0046872">
    <property type="term" value="F:metal ion binding"/>
    <property type="evidence" value="ECO:0007669"/>
    <property type="project" value="UniProtKB-KW"/>
</dbReference>
<feature type="domain" description="Sulfatase N-terminal" evidence="5">
    <location>
        <begin position="46"/>
        <end position="378"/>
    </location>
</feature>
<protein>
    <submittedName>
        <fullName evidence="6">Sulfatase</fullName>
    </submittedName>
</protein>
<keyword evidence="7" id="KW-1185">Reference proteome</keyword>
<evidence type="ECO:0000256" key="3">
    <source>
        <dbReference type="ARBA" id="ARBA00022801"/>
    </source>
</evidence>
<dbReference type="EMBL" id="PYHO01000002">
    <property type="protein sequence ID" value="PSR48079.1"/>
    <property type="molecule type" value="Genomic_DNA"/>
</dbReference>
<dbReference type="PANTHER" id="PTHR45953:SF1">
    <property type="entry name" value="IDURONATE 2-SULFATASE"/>
    <property type="match status" value="1"/>
</dbReference>
<keyword evidence="3" id="KW-0378">Hydrolase</keyword>
<evidence type="ECO:0000256" key="1">
    <source>
        <dbReference type="ARBA" id="ARBA00008779"/>
    </source>
</evidence>
<dbReference type="InterPro" id="IPR000917">
    <property type="entry name" value="Sulfatase_N"/>
</dbReference>
<organism evidence="6 7">
    <name type="scientific">Kluyvera genomosp. 2</name>
    <dbReference type="NCBI Taxonomy" id="2774054"/>
    <lineage>
        <taxon>Bacteria</taxon>
        <taxon>Pseudomonadati</taxon>
        <taxon>Pseudomonadota</taxon>
        <taxon>Gammaproteobacteria</taxon>
        <taxon>Enterobacterales</taxon>
        <taxon>Enterobacteriaceae</taxon>
        <taxon>Kluyvera</taxon>
    </lineage>
</organism>
<evidence type="ECO:0000256" key="2">
    <source>
        <dbReference type="ARBA" id="ARBA00022723"/>
    </source>
</evidence>
<sequence>MLTCWRWYSPLSAHFPHCAALPCVPACVAIPPPTTKGATMAHNERPDIVLVITDQQRADHCAREGFPLDTTPFMDALAQDGACFDRAYTTAPLCCPARTSLFTGRYPSAHRVVENSAAELAVPGENLFAVARRAGYATAMVGKNHTWLSASDVDYWDEFSHEGRVVPESEWTAFEQWLHDLRHRTAIQATPFPVEEQNQFRIVSRALAWANQQPADKPLLLVVSFPEPHNPYQVPEPWFSLFPPDSLPPLFPDANDRANQSFAWHYLHDIGVESDPNYDHHIARARANYCGMLRLIDDQVKRLHEGLAHRHQQRARLLAITADHGDYVGAFGLLRKGAEIPEMLARIPLIVSGDGIVQQRQHAFVSLADMMPTFCEAMAQPLPLSVQGRSLLPMLRGESWPEAEFASVYIEQGFGGLPYTADDIPMHSHPGIMWDDGENIPRLDELNAITQSGRHRKIRSGDWSLFASMTGEFRLFNIADDPFELHNRWNDPTLSDVRSTMLQWLAIWQMRAEDPLPIKAYCRKTDPHGYLAPYAEFPC</sequence>
<comment type="caution">
    <text evidence="6">The sequence shown here is derived from an EMBL/GenBank/DDBJ whole genome shotgun (WGS) entry which is preliminary data.</text>
</comment>
<dbReference type="AlphaFoldDB" id="A0A2T2Y6D1"/>
<proteinExistence type="inferred from homology"/>
<reference evidence="6 7" key="1">
    <citation type="submission" date="2018-03" db="EMBL/GenBank/DDBJ databases">
        <title>First report of an OXA-48+CTX-M-M-producing Kluyvera ascorbata clone recovered from patients admitted in a University Hospital in Madrid, Spain.</title>
        <authorList>
            <person name="Hernandez-Garcia M."/>
            <person name="Leon-Sampedro R."/>
            <person name="Perez-Viso B."/>
            <person name="Morosini M.I."/>
            <person name="Lopez-Fresnena N."/>
            <person name="Coque T.M."/>
            <person name="Bonten M."/>
            <person name="Malhotra-Kumar S."/>
            <person name="Ruiz-Garbajosa P."/>
            <person name="Canton R."/>
        </authorList>
    </citation>
    <scope>NUCLEOTIDE SEQUENCE [LARGE SCALE GENOMIC DNA]</scope>
    <source>
        <strain evidence="6 7">KA2</strain>
    </source>
</reference>